<dbReference type="Proteomes" id="UP000789706">
    <property type="component" value="Unassembled WGS sequence"/>
</dbReference>
<proteinExistence type="predicted"/>
<comment type="caution">
    <text evidence="2">The sequence shown here is derived from an EMBL/GenBank/DDBJ whole genome shotgun (WGS) entry which is preliminary data.</text>
</comment>
<dbReference type="GO" id="GO:0003735">
    <property type="term" value="F:structural constituent of ribosome"/>
    <property type="evidence" value="ECO:0007669"/>
    <property type="project" value="InterPro"/>
</dbReference>
<sequence length="169" mass="19887">MCRLRNKLSRFAQNSQFSQFSLTLDKNLFNLFSINKLSRTRIRLISTDSIVGDEISQRLNKPEIKLPKFNRVETHEGYRIVAGIVLTRSPIILRDPHPFEREYYIYQQRLEQLHAAPFPVDFYFKKGSVAEKKWRERKAKEWSESLSSFSGTKDIIVKKDDNDVDLSDT</sequence>
<protein>
    <submittedName>
        <fullName evidence="2">7135_t:CDS:1</fullName>
    </submittedName>
</protein>
<dbReference type="EMBL" id="CAJVPK010001380">
    <property type="protein sequence ID" value="CAG8584235.1"/>
    <property type="molecule type" value="Genomic_DNA"/>
</dbReference>
<evidence type="ECO:0000313" key="3">
    <source>
        <dbReference type="Proteomes" id="UP000789706"/>
    </source>
</evidence>
<feature type="domain" description="Large ribosomal subunit protein mL46 N-terminal" evidence="1">
    <location>
        <begin position="78"/>
        <end position="145"/>
    </location>
</feature>
<organism evidence="2 3">
    <name type="scientific">Diversispora eburnea</name>
    <dbReference type="NCBI Taxonomy" id="1213867"/>
    <lineage>
        <taxon>Eukaryota</taxon>
        <taxon>Fungi</taxon>
        <taxon>Fungi incertae sedis</taxon>
        <taxon>Mucoromycota</taxon>
        <taxon>Glomeromycotina</taxon>
        <taxon>Glomeromycetes</taxon>
        <taxon>Diversisporales</taxon>
        <taxon>Diversisporaceae</taxon>
        <taxon>Diversispora</taxon>
    </lineage>
</organism>
<keyword evidence="3" id="KW-1185">Reference proteome</keyword>
<name>A0A9N9G8D8_9GLOM</name>
<dbReference type="GO" id="GO:0005762">
    <property type="term" value="C:mitochondrial large ribosomal subunit"/>
    <property type="evidence" value="ECO:0007669"/>
    <property type="project" value="TreeGrafter"/>
</dbReference>
<dbReference type="OrthoDB" id="414075at2759"/>
<accession>A0A9N9G8D8</accession>
<evidence type="ECO:0000259" key="1">
    <source>
        <dbReference type="Pfam" id="PF11788"/>
    </source>
</evidence>
<dbReference type="PANTHER" id="PTHR13124:SF12">
    <property type="entry name" value="LARGE RIBOSOMAL SUBUNIT PROTEIN ML46"/>
    <property type="match status" value="1"/>
</dbReference>
<dbReference type="PANTHER" id="PTHR13124">
    <property type="entry name" value="39S RIBOSOMAL PROTEIN L46, MITOCHONDRIAL PRECURSOR-RELATED"/>
    <property type="match status" value="1"/>
</dbReference>
<dbReference type="InterPro" id="IPR021757">
    <property type="entry name" value="Ribosomal_mL46_N"/>
</dbReference>
<dbReference type="InterPro" id="IPR040008">
    <property type="entry name" value="Ribosomal_mL46"/>
</dbReference>
<dbReference type="AlphaFoldDB" id="A0A9N9G8D8"/>
<reference evidence="2" key="1">
    <citation type="submission" date="2021-06" db="EMBL/GenBank/DDBJ databases">
        <authorList>
            <person name="Kallberg Y."/>
            <person name="Tangrot J."/>
            <person name="Rosling A."/>
        </authorList>
    </citation>
    <scope>NUCLEOTIDE SEQUENCE</scope>
    <source>
        <strain evidence="2">AZ414A</strain>
    </source>
</reference>
<evidence type="ECO:0000313" key="2">
    <source>
        <dbReference type="EMBL" id="CAG8584235.1"/>
    </source>
</evidence>
<feature type="non-terminal residue" evidence="2">
    <location>
        <position position="1"/>
    </location>
</feature>
<dbReference type="Pfam" id="PF11788">
    <property type="entry name" value="MRP-L46"/>
    <property type="match status" value="1"/>
</dbReference>
<gene>
    <name evidence="2" type="ORF">DEBURN_LOCUS8724</name>
</gene>